<dbReference type="SUPFAM" id="SSF56024">
    <property type="entry name" value="Phospholipase D/nuclease"/>
    <property type="match status" value="2"/>
</dbReference>
<sequence>MVKKIPRKKIILLLFALLLLQTFPINSKFLRISPSVNNVLTSEILKAQKTPIKSESSETNASQDVIDYFRQLFQNDWDLGEVYIPVDDETRRTQSYDRAGSGYEPFLKKEIYGTMDITPILSPDNSEAEIIKLINRATTTLKIEQMYFYSALTDIINAIIDAEHRGVDCQVILDDSNDESDATANMLTEELIEVKVSNSLVPVYFDTMHNKGIIVDSEIVLISSINWSPTSLRDNREAGLIIENAEVAAYYEELFDHDWDVCLDYDPDNSFGSIEDKDPSFSQMLTKTEDSKQFPKKSNDFSNPETISGEMALTVMASPDNCFDVVANLLSIAQSTIIISVYTLSQPYLLDIIADRIAHGIDVKLLLEKYQVGPYERSYNRGALYNFTQLGIPSVANPNVNLTAVGKWADTDFYFQHCKYIIIDDEILILSSGNLSRASCPKPQDDGDVDGNRDWWVVVYGSDPQDLIPSGTDSTKKISGYNLGIYFVFTIIGIICISKMLKERYHL</sequence>
<dbReference type="AlphaFoldDB" id="A0A5B9D625"/>
<dbReference type="InterPro" id="IPR025202">
    <property type="entry name" value="PLD-like_dom"/>
</dbReference>
<dbReference type="SMART" id="SM00155">
    <property type="entry name" value="PLDc"/>
    <property type="match status" value="2"/>
</dbReference>
<dbReference type="InterPro" id="IPR001736">
    <property type="entry name" value="PLipase_D/transphosphatidylase"/>
</dbReference>
<gene>
    <name evidence="6" type="ORF">DSAG12_00401</name>
</gene>
<evidence type="ECO:0000313" key="7">
    <source>
        <dbReference type="Proteomes" id="UP000321408"/>
    </source>
</evidence>
<evidence type="ECO:0000313" key="6">
    <source>
        <dbReference type="EMBL" id="QEE14588.1"/>
    </source>
</evidence>
<keyword evidence="7" id="KW-1185">Reference proteome</keyword>
<keyword evidence="2" id="KW-0442">Lipid degradation</keyword>
<reference evidence="6 7" key="1">
    <citation type="journal article" date="2020" name="Nature">
        <title>Isolation of an archaeon at the prokaryote-eukaryote interface.</title>
        <authorList>
            <person name="Imachi H."/>
            <person name="Nobu M.K."/>
            <person name="Nakahara N."/>
            <person name="Morono Y."/>
            <person name="Ogawara M."/>
            <person name="Takaki Y."/>
            <person name="Takano Y."/>
            <person name="Uematsu K."/>
            <person name="Ikuta T."/>
            <person name="Ito M."/>
            <person name="Matsui Y."/>
            <person name="Miyazaki M."/>
            <person name="Murata K."/>
            <person name="Saito Y."/>
            <person name="Sakai S."/>
            <person name="Song C."/>
            <person name="Tasumi E."/>
            <person name="Yamanaka Y."/>
            <person name="Yamaguchi T."/>
            <person name="Kamagata Y."/>
            <person name="Tamaki H."/>
            <person name="Takai K."/>
        </authorList>
    </citation>
    <scope>NUCLEOTIDE SEQUENCE [LARGE SCALE GENOMIC DNA]</scope>
    <source>
        <strain evidence="6 7">MK-D1</strain>
    </source>
</reference>
<keyword evidence="4" id="KW-1133">Transmembrane helix</keyword>
<evidence type="ECO:0000256" key="3">
    <source>
        <dbReference type="ARBA" id="ARBA00023098"/>
    </source>
</evidence>
<dbReference type="GO" id="GO:0016042">
    <property type="term" value="P:lipid catabolic process"/>
    <property type="evidence" value="ECO:0007669"/>
    <property type="project" value="UniProtKB-KW"/>
</dbReference>
<proteinExistence type="predicted"/>
<evidence type="ECO:0000259" key="5">
    <source>
        <dbReference type="PROSITE" id="PS50035"/>
    </source>
</evidence>
<evidence type="ECO:0000256" key="4">
    <source>
        <dbReference type="SAM" id="Phobius"/>
    </source>
</evidence>
<evidence type="ECO:0000256" key="2">
    <source>
        <dbReference type="ARBA" id="ARBA00022963"/>
    </source>
</evidence>
<name>A0A5B9D625_9ARCH</name>
<dbReference type="OrthoDB" id="31343at2157"/>
<dbReference type="CDD" id="cd09128">
    <property type="entry name" value="PLDc_unchar1_2"/>
    <property type="match status" value="1"/>
</dbReference>
<feature type="domain" description="PLD phosphodiesterase" evidence="5">
    <location>
        <begin position="412"/>
        <end position="439"/>
    </location>
</feature>
<dbReference type="Pfam" id="PF13091">
    <property type="entry name" value="PLDc_2"/>
    <property type="match status" value="2"/>
</dbReference>
<dbReference type="PROSITE" id="PS50035">
    <property type="entry name" value="PLD"/>
    <property type="match status" value="2"/>
</dbReference>
<keyword evidence="3" id="KW-0443">Lipid metabolism</keyword>
<dbReference type="Gene3D" id="3.30.870.10">
    <property type="entry name" value="Endonuclease Chain A"/>
    <property type="match status" value="2"/>
</dbReference>
<dbReference type="GeneID" id="41328404"/>
<dbReference type="EMBL" id="CP042905">
    <property type="protein sequence ID" value="QEE14588.1"/>
    <property type="molecule type" value="Genomic_DNA"/>
</dbReference>
<keyword evidence="4" id="KW-0472">Membrane</keyword>
<dbReference type="PANTHER" id="PTHR43856">
    <property type="entry name" value="CARDIOLIPIN HYDROLASE"/>
    <property type="match status" value="1"/>
</dbReference>
<dbReference type="RefSeq" id="WP_147661537.1">
    <property type="nucleotide sequence ID" value="NZ_CP042905.2"/>
</dbReference>
<keyword evidence="4" id="KW-0812">Transmembrane</keyword>
<feature type="transmembrane region" description="Helical" evidence="4">
    <location>
        <begin position="483"/>
        <end position="501"/>
    </location>
</feature>
<organism evidence="6 7">
    <name type="scientific">Promethearchaeum syntrophicum</name>
    <dbReference type="NCBI Taxonomy" id="2594042"/>
    <lineage>
        <taxon>Archaea</taxon>
        <taxon>Promethearchaeati</taxon>
        <taxon>Promethearchaeota</taxon>
        <taxon>Promethearchaeia</taxon>
        <taxon>Promethearchaeales</taxon>
        <taxon>Promethearchaeaceae</taxon>
        <taxon>Promethearchaeum</taxon>
    </lineage>
</organism>
<dbReference type="KEGG" id="psyt:DSAG12_00401"/>
<feature type="domain" description="PLD phosphodiesterase" evidence="5">
    <location>
        <begin position="204"/>
        <end position="231"/>
    </location>
</feature>
<accession>A0A5B9D625</accession>
<dbReference type="GO" id="GO:0016891">
    <property type="term" value="F:RNA endonuclease activity producing 5'-phosphomonoesters, hydrolytic mechanism"/>
    <property type="evidence" value="ECO:0007669"/>
    <property type="project" value="TreeGrafter"/>
</dbReference>
<protein>
    <submittedName>
        <fullName evidence="6">Phospholipase D-like domain-containing protein</fullName>
    </submittedName>
</protein>
<dbReference type="InterPro" id="IPR051406">
    <property type="entry name" value="PLD_domain"/>
</dbReference>
<reference evidence="6 7" key="2">
    <citation type="journal article" date="2024" name="Int. J. Syst. Evol. Microbiol.">
        <title>Promethearchaeum syntrophicum gen. nov., sp. nov., an anaerobic, obligately syntrophic archaeon, the first isolate of the lineage 'Asgard' archaea, and proposal of the new archaeal phylum Promethearchaeota phyl. nov. and kingdom Promethearchaeati regn. nov.</title>
        <authorList>
            <person name="Imachi H."/>
            <person name="Nobu M.K."/>
            <person name="Kato S."/>
            <person name="Takaki Y."/>
            <person name="Miyazaki M."/>
            <person name="Miyata M."/>
            <person name="Ogawara M."/>
            <person name="Saito Y."/>
            <person name="Sakai S."/>
            <person name="Tahara Y.O."/>
            <person name="Takano Y."/>
            <person name="Tasumi E."/>
            <person name="Uematsu K."/>
            <person name="Yoshimura T."/>
            <person name="Itoh T."/>
            <person name="Ohkuma M."/>
            <person name="Takai K."/>
        </authorList>
    </citation>
    <scope>NUCLEOTIDE SEQUENCE [LARGE SCALE GENOMIC DNA]</scope>
    <source>
        <strain evidence="6 7">MK-D1</strain>
    </source>
</reference>
<evidence type="ECO:0000256" key="1">
    <source>
        <dbReference type="ARBA" id="ARBA00022801"/>
    </source>
</evidence>
<keyword evidence="1" id="KW-0378">Hydrolase</keyword>
<dbReference type="Proteomes" id="UP000321408">
    <property type="component" value="Chromosome"/>
</dbReference>
<dbReference type="PANTHER" id="PTHR43856:SF1">
    <property type="entry name" value="MITOCHONDRIAL CARDIOLIPIN HYDROLASE"/>
    <property type="match status" value="1"/>
</dbReference>